<protein>
    <submittedName>
        <fullName evidence="1">Fanconi anemia, complementation group C</fullName>
    </submittedName>
</protein>
<reference evidence="1" key="2">
    <citation type="submission" date="2016-06" db="EMBL/GenBank/DDBJ databases">
        <title>The genome of a short-lived fish provides insights into sex chromosome evolution and the genetic control of aging.</title>
        <authorList>
            <person name="Reichwald K."/>
            <person name="Felder M."/>
            <person name="Petzold A."/>
            <person name="Koch P."/>
            <person name="Groth M."/>
            <person name="Platzer M."/>
        </authorList>
    </citation>
    <scope>NUCLEOTIDE SEQUENCE</scope>
    <source>
        <tissue evidence="1">Brain</tissue>
    </source>
</reference>
<organism evidence="1">
    <name type="scientific">Nothobranchius pienaari</name>
    <dbReference type="NCBI Taxonomy" id="704102"/>
    <lineage>
        <taxon>Eukaryota</taxon>
        <taxon>Metazoa</taxon>
        <taxon>Chordata</taxon>
        <taxon>Craniata</taxon>
        <taxon>Vertebrata</taxon>
        <taxon>Euteleostomi</taxon>
        <taxon>Actinopterygii</taxon>
        <taxon>Neopterygii</taxon>
        <taxon>Teleostei</taxon>
        <taxon>Neoteleostei</taxon>
        <taxon>Acanthomorphata</taxon>
        <taxon>Ovalentaria</taxon>
        <taxon>Atherinomorphae</taxon>
        <taxon>Cyprinodontiformes</taxon>
        <taxon>Nothobranchiidae</taxon>
        <taxon>Nothobranchius</taxon>
    </lineage>
</organism>
<name>A0A1A8N319_9TELE</name>
<proteinExistence type="predicted"/>
<accession>A0A1A8N319</accession>
<dbReference type="AlphaFoldDB" id="A0A1A8N319"/>
<dbReference type="EMBL" id="HAEG01000291">
    <property type="protein sequence ID" value="SBR63495.1"/>
    <property type="molecule type" value="Transcribed_RNA"/>
</dbReference>
<gene>
    <name evidence="1" type="primary">FANCC</name>
</gene>
<evidence type="ECO:0000313" key="1">
    <source>
        <dbReference type="EMBL" id="SBR63495.1"/>
    </source>
</evidence>
<reference evidence="1" key="1">
    <citation type="submission" date="2016-05" db="EMBL/GenBank/DDBJ databases">
        <authorList>
            <person name="Lavstsen T."/>
            <person name="Jespersen J.S."/>
        </authorList>
    </citation>
    <scope>NUCLEOTIDE SEQUENCE</scope>
    <source>
        <tissue evidence="1">Brain</tissue>
    </source>
</reference>
<feature type="non-terminal residue" evidence="1">
    <location>
        <position position="1"/>
    </location>
</feature>
<sequence length="66" mass="7040">FLRLHVSCSCCPPAAINHPPVSQTSAAVTSPIVDPRPLGSFCRFLPAKTEYISKYFTDGGGSVWSA</sequence>